<feature type="domain" description="Nucleoporin POM152 Ig-like" evidence="4">
    <location>
        <begin position="1158"/>
        <end position="1240"/>
    </location>
</feature>
<dbReference type="Pfam" id="PF24097">
    <property type="entry name" value="TMD_POM152"/>
    <property type="match status" value="1"/>
</dbReference>
<dbReference type="InterPro" id="IPR056540">
    <property type="entry name" value="TMD_POM152"/>
</dbReference>
<dbReference type="Pfam" id="PF24527">
    <property type="entry name" value="Ig-like_Pom152_9"/>
    <property type="match status" value="1"/>
</dbReference>
<dbReference type="GO" id="GO:0070762">
    <property type="term" value="C:nuclear pore transmembrane ring"/>
    <property type="evidence" value="ECO:0007669"/>
    <property type="project" value="TreeGrafter"/>
</dbReference>
<evidence type="ECO:0000259" key="6">
    <source>
        <dbReference type="Pfam" id="PF24527"/>
    </source>
</evidence>
<feature type="region of interest" description="Disordered" evidence="1">
    <location>
        <begin position="1"/>
        <end position="31"/>
    </location>
</feature>
<dbReference type="OrthoDB" id="5529162at2759"/>
<feature type="domain" description="Nucleoporin POM152 immunoglobulin-like" evidence="2">
    <location>
        <begin position="553"/>
        <end position="657"/>
    </location>
</feature>
<dbReference type="InterPro" id="IPR056541">
    <property type="entry name" value="Ig-like_POM152"/>
</dbReference>
<protein>
    <recommendedName>
        <fullName evidence="9">Nucleoporin Pom152</fullName>
    </recommendedName>
</protein>
<dbReference type="Proteomes" id="UP000799429">
    <property type="component" value="Unassembled WGS sequence"/>
</dbReference>
<evidence type="ECO:0008006" key="9">
    <source>
        <dbReference type="Google" id="ProtNLM"/>
    </source>
</evidence>
<dbReference type="Pfam" id="PF23664">
    <property type="entry name" value="Ig_Pom152"/>
    <property type="match status" value="2"/>
</dbReference>
<name>A0A9P4S4C8_9PEZI</name>
<evidence type="ECO:0000313" key="8">
    <source>
        <dbReference type="Proteomes" id="UP000799429"/>
    </source>
</evidence>
<sequence length="1260" mass="140794">MDSTPKLRSAFPSTPRSPPNGTPKNGTKIRSPLPEAQLKTEILEEPPLIPFDVLDAPNQRFYVFAFWVLLMSWRLYDYWNLQIDESESLWLFLKWVAMDTVFLYGVPLFRIPWLEWSTAVFMALIAGHSLLNYFLMFRVPIPFSVIFIGLTKFFYDREIAISERSVKASDIYNNASLLLGRQIIHILPEGSALLNPNKESFCLDSTTTQIHIPIQINQTIPISIELLRIDLETMQNETITISSSAAKKLRKAAQSSLKSKEQDGPLILRYAVKKTGLYKLQKVLDESKLEVQRRKSQVVVVQCPQARIKQTSANRCRGDLSDVSIEVEGAPPLNIKYRKTVNGVEHKSTYQSIAPEEYLSTNPLESTEGGQLVLINEAEVAWARSHQVTVPLNEIISSSGRWIYSIDKVQDALGNTISYANRYDEGDNLKTRDTQIQQSFTVHERPKISFRGCDAQRPLQVAKGYPAGLPVFYDSTGKGAINLPHNIDYRFTPEAGLLPSGEHSPDAQQKKFEAKNIRDRPTVREAGLYTLESVSTEYCSGEVLEPTSCLLQNPPEPDLSISTSEIFDKCSSNPVGLTVDLDLIGTPPFDIEYFVSQRGAKQQKIEHFRVPGLRGQLELTPANAGHYTYKFNSISDAVYRGLSLLGPGLTIEQDVKPSASAHFLDSGYKRQSCIDEPVSFNIKLQGEGPWSLEYELVHGGKRSKHKVSDIETEYYTITTDKLKNGGEYTLSLASVTDRMGCKEFLKEEARINVRHQKPKASFGLLEGKRAVRTLEGKREVEIPLRLTGEGPWKLSYRTTDGSQERTITVKGSNDWLSIKKAGTYELTGVSDAICPGTIDTTANTFDISWIPRPGMNAVENPLIERTGNRFIKREVCEGDEDIAEITLSGTPPYDIKYEQHYKPVKGNKAMSVKQLHTPLNQASIRLETKQSGIYEYIFRELADSNYDHDAKHHTPVIFEQRVNPRPDAQFKNPGKTFSYCFGDEDSDQVIPITLTGIAPFHLEVEIKHHGSGRPEILNIPSIASTSHNLHLPHTSLNNGNSALIIRKVRDARGCSRTFDAPATQPRVQLAVHDAPTIVPLESSTDLCVGDHVGFALTGVPPFTVHYTFQNKDRKATSPGTTFRRLAEQPGVFSITSVSDAASHCAYATLLKKHIHALPSAQISKGRETRVDIHEGGEAELLFEMTGAPPFEVTYTRSEIVKGRKPKVLETKTIRSERFSERVHVGSEGVYEVVVVRDRWCGVSRSGPEGRGKGGGKLVTY</sequence>
<proteinExistence type="predicted"/>
<organism evidence="7 8">
    <name type="scientific">Patellaria atrata CBS 101060</name>
    <dbReference type="NCBI Taxonomy" id="1346257"/>
    <lineage>
        <taxon>Eukaryota</taxon>
        <taxon>Fungi</taxon>
        <taxon>Dikarya</taxon>
        <taxon>Ascomycota</taxon>
        <taxon>Pezizomycotina</taxon>
        <taxon>Dothideomycetes</taxon>
        <taxon>Dothideomycetes incertae sedis</taxon>
        <taxon>Patellariales</taxon>
        <taxon>Patellariaceae</taxon>
        <taxon>Patellaria</taxon>
    </lineage>
</organism>
<gene>
    <name evidence="7" type="ORF">M501DRAFT_941170</name>
</gene>
<accession>A0A9P4S4C8</accession>
<evidence type="ECO:0000259" key="5">
    <source>
        <dbReference type="Pfam" id="PF24519"/>
    </source>
</evidence>
<feature type="domain" description="Nucleoporin POM152 Ig-like" evidence="4">
    <location>
        <begin position="757"/>
        <end position="843"/>
    </location>
</feature>
<feature type="domain" description="Nucleoporin POM152 immunoglobulin-like" evidence="2">
    <location>
        <begin position="874"/>
        <end position="964"/>
    </location>
</feature>
<dbReference type="InterPro" id="IPR056543">
    <property type="entry name" value="Ig-like_POM152_9th"/>
</dbReference>
<feature type="domain" description="Nucleoporin POM152 Ig-like" evidence="4">
    <location>
        <begin position="445"/>
        <end position="549"/>
    </location>
</feature>
<dbReference type="PANTHER" id="PTHR28206:SF1">
    <property type="entry name" value="NUCLEOPORIN POM152"/>
    <property type="match status" value="1"/>
</dbReference>
<dbReference type="GO" id="GO:0006606">
    <property type="term" value="P:protein import into nucleus"/>
    <property type="evidence" value="ECO:0007669"/>
    <property type="project" value="TreeGrafter"/>
</dbReference>
<dbReference type="PANTHER" id="PTHR28206">
    <property type="entry name" value="NUCLEOPORIN POM152"/>
    <property type="match status" value="1"/>
</dbReference>
<evidence type="ECO:0000259" key="4">
    <source>
        <dbReference type="Pfam" id="PF24312"/>
    </source>
</evidence>
<dbReference type="Pfam" id="PF24519">
    <property type="entry name" value="Ig-like_Pom152_1"/>
    <property type="match status" value="1"/>
</dbReference>
<feature type="domain" description="Nucleoporin POM152 ninth Ig-like" evidence="6">
    <location>
        <begin position="1075"/>
        <end position="1150"/>
    </location>
</feature>
<feature type="domain" description="Nucleoporin POM152 N-terminal transmembrane" evidence="3">
    <location>
        <begin position="55"/>
        <end position="139"/>
    </location>
</feature>
<dbReference type="InterPro" id="IPR056544">
    <property type="entry name" value="Ig_POM152"/>
</dbReference>
<keyword evidence="8" id="KW-1185">Reference proteome</keyword>
<evidence type="ECO:0000259" key="2">
    <source>
        <dbReference type="Pfam" id="PF23664"/>
    </source>
</evidence>
<evidence type="ECO:0000256" key="1">
    <source>
        <dbReference type="SAM" id="MobiDB-lite"/>
    </source>
</evidence>
<dbReference type="InterPro" id="IPR056542">
    <property type="entry name" value="Ig-like_POM152_1st"/>
</dbReference>
<reference evidence="7" key="1">
    <citation type="journal article" date="2020" name="Stud. Mycol.">
        <title>101 Dothideomycetes genomes: a test case for predicting lifestyles and emergence of pathogens.</title>
        <authorList>
            <person name="Haridas S."/>
            <person name="Albert R."/>
            <person name="Binder M."/>
            <person name="Bloem J."/>
            <person name="Labutti K."/>
            <person name="Salamov A."/>
            <person name="Andreopoulos B."/>
            <person name="Baker S."/>
            <person name="Barry K."/>
            <person name="Bills G."/>
            <person name="Bluhm B."/>
            <person name="Cannon C."/>
            <person name="Castanera R."/>
            <person name="Culley D."/>
            <person name="Daum C."/>
            <person name="Ezra D."/>
            <person name="Gonzalez J."/>
            <person name="Henrissat B."/>
            <person name="Kuo A."/>
            <person name="Liang C."/>
            <person name="Lipzen A."/>
            <person name="Lutzoni F."/>
            <person name="Magnuson J."/>
            <person name="Mondo S."/>
            <person name="Nolan M."/>
            <person name="Ohm R."/>
            <person name="Pangilinan J."/>
            <person name="Park H.-J."/>
            <person name="Ramirez L."/>
            <person name="Alfaro M."/>
            <person name="Sun H."/>
            <person name="Tritt A."/>
            <person name="Yoshinaga Y."/>
            <person name="Zwiers L.-H."/>
            <person name="Turgeon B."/>
            <person name="Goodwin S."/>
            <person name="Spatafora J."/>
            <person name="Crous P."/>
            <person name="Grigoriev I."/>
        </authorList>
    </citation>
    <scope>NUCLEOTIDE SEQUENCE</scope>
    <source>
        <strain evidence="7">CBS 101060</strain>
    </source>
</reference>
<dbReference type="EMBL" id="MU006106">
    <property type="protein sequence ID" value="KAF2835951.1"/>
    <property type="molecule type" value="Genomic_DNA"/>
</dbReference>
<dbReference type="Pfam" id="PF24312">
    <property type="entry name" value="Ig-like_POM152"/>
    <property type="match status" value="3"/>
</dbReference>
<dbReference type="InterPro" id="IPR037701">
    <property type="entry name" value="Pom152"/>
</dbReference>
<comment type="caution">
    <text evidence="7">The sequence shown here is derived from an EMBL/GenBank/DDBJ whole genome shotgun (WGS) entry which is preliminary data.</text>
</comment>
<dbReference type="GO" id="GO:0006999">
    <property type="term" value="P:nuclear pore organization"/>
    <property type="evidence" value="ECO:0007669"/>
    <property type="project" value="TreeGrafter"/>
</dbReference>
<evidence type="ECO:0000259" key="3">
    <source>
        <dbReference type="Pfam" id="PF24097"/>
    </source>
</evidence>
<dbReference type="AlphaFoldDB" id="A0A9P4S4C8"/>
<dbReference type="GO" id="GO:0017056">
    <property type="term" value="F:structural constituent of nuclear pore"/>
    <property type="evidence" value="ECO:0007669"/>
    <property type="project" value="InterPro"/>
</dbReference>
<evidence type="ECO:0000313" key="7">
    <source>
        <dbReference type="EMBL" id="KAF2835951.1"/>
    </source>
</evidence>
<feature type="domain" description="Nucleoporin POM152 first Ig-like" evidence="5">
    <location>
        <begin position="191"/>
        <end position="300"/>
    </location>
</feature>